<accession>A0A8H3BVX3</accession>
<feature type="region of interest" description="Disordered" evidence="1">
    <location>
        <begin position="44"/>
        <end position="135"/>
    </location>
</feature>
<protein>
    <submittedName>
        <fullName evidence="2">Uncharacterized protein</fullName>
    </submittedName>
</protein>
<feature type="region of interest" description="Disordered" evidence="1">
    <location>
        <begin position="1"/>
        <end position="23"/>
    </location>
</feature>
<reference evidence="2" key="1">
    <citation type="submission" date="2021-01" db="EMBL/GenBank/DDBJ databases">
        <authorList>
            <person name="Kaushik A."/>
        </authorList>
    </citation>
    <scope>NUCLEOTIDE SEQUENCE</scope>
    <source>
        <strain evidence="2">AG1-1C</strain>
    </source>
</reference>
<evidence type="ECO:0000256" key="1">
    <source>
        <dbReference type="SAM" id="MobiDB-lite"/>
    </source>
</evidence>
<dbReference type="Proteomes" id="UP000663846">
    <property type="component" value="Unassembled WGS sequence"/>
</dbReference>
<organism evidence="2 3">
    <name type="scientific">Rhizoctonia solani</name>
    <dbReference type="NCBI Taxonomy" id="456999"/>
    <lineage>
        <taxon>Eukaryota</taxon>
        <taxon>Fungi</taxon>
        <taxon>Dikarya</taxon>
        <taxon>Basidiomycota</taxon>
        <taxon>Agaricomycotina</taxon>
        <taxon>Agaricomycetes</taxon>
        <taxon>Cantharellales</taxon>
        <taxon>Ceratobasidiaceae</taxon>
        <taxon>Rhizoctonia</taxon>
    </lineage>
</organism>
<evidence type="ECO:0000313" key="2">
    <source>
        <dbReference type="EMBL" id="CAE6467237.1"/>
    </source>
</evidence>
<gene>
    <name evidence="2" type="ORF">RDB_LOCUS169386</name>
</gene>
<proteinExistence type="predicted"/>
<name>A0A8H3BVX3_9AGAM</name>
<dbReference type="AlphaFoldDB" id="A0A8H3BVX3"/>
<feature type="compositionally biased region" description="Basic and acidic residues" evidence="1">
    <location>
        <begin position="124"/>
        <end position="135"/>
    </location>
</feature>
<feature type="compositionally biased region" description="Polar residues" evidence="1">
    <location>
        <begin position="70"/>
        <end position="86"/>
    </location>
</feature>
<evidence type="ECO:0000313" key="3">
    <source>
        <dbReference type="Proteomes" id="UP000663846"/>
    </source>
</evidence>
<sequence>MARDENGQLRTKRTRTDATTYEPFPCYQCQGDMQLLATIQDHKKCSPWPQFSSPRACSPASDNGAMQDIINFSSPRRQNPPSTRENSPFRDDNTRKTSRSPIAPGQARRHASPPDLPEFNANDQQDHRFDVLGWN</sequence>
<dbReference type="EMBL" id="CAJMWS010000879">
    <property type="protein sequence ID" value="CAE6467237.1"/>
    <property type="molecule type" value="Genomic_DNA"/>
</dbReference>
<comment type="caution">
    <text evidence="2">The sequence shown here is derived from an EMBL/GenBank/DDBJ whole genome shotgun (WGS) entry which is preliminary data.</text>
</comment>